<feature type="compositionally biased region" description="Polar residues" evidence="1">
    <location>
        <begin position="39"/>
        <end position="48"/>
    </location>
</feature>
<dbReference type="Gene3D" id="1.10.472.10">
    <property type="entry name" value="Cyclin-like"/>
    <property type="match status" value="1"/>
</dbReference>
<feature type="compositionally biased region" description="Polar residues" evidence="1">
    <location>
        <begin position="762"/>
        <end position="801"/>
    </location>
</feature>
<feature type="transmembrane region" description="Helical" evidence="2">
    <location>
        <begin position="525"/>
        <end position="541"/>
    </location>
</feature>
<name>A0A1C3KLK6_PLAMA</name>
<evidence type="ECO:0000256" key="1">
    <source>
        <dbReference type="SAM" id="MobiDB-lite"/>
    </source>
</evidence>
<feature type="transmembrane region" description="Helical" evidence="2">
    <location>
        <begin position="482"/>
        <end position="504"/>
    </location>
</feature>
<feature type="compositionally biased region" description="Basic and acidic residues" evidence="1">
    <location>
        <begin position="61"/>
        <end position="75"/>
    </location>
</feature>
<dbReference type="SUPFAM" id="SSF47954">
    <property type="entry name" value="Cyclin-like"/>
    <property type="match status" value="1"/>
</dbReference>
<keyword evidence="2" id="KW-0472">Membrane</keyword>
<feature type="compositionally biased region" description="Basic and acidic residues" evidence="1">
    <location>
        <begin position="648"/>
        <end position="679"/>
    </location>
</feature>
<feature type="region of interest" description="Disordered" evidence="1">
    <location>
        <begin position="39"/>
        <end position="75"/>
    </location>
</feature>
<feature type="compositionally biased region" description="Polar residues" evidence="1">
    <location>
        <begin position="417"/>
        <end position="435"/>
    </location>
</feature>
<keyword evidence="2" id="KW-0812">Transmembrane</keyword>
<keyword evidence="2" id="KW-1133">Transmembrane helix</keyword>
<dbReference type="CDD" id="cd00043">
    <property type="entry name" value="CYCLIN_SF"/>
    <property type="match status" value="1"/>
</dbReference>
<organism evidence="3 4">
    <name type="scientific">Plasmodium malariae</name>
    <dbReference type="NCBI Taxonomy" id="5858"/>
    <lineage>
        <taxon>Eukaryota</taxon>
        <taxon>Sar</taxon>
        <taxon>Alveolata</taxon>
        <taxon>Apicomplexa</taxon>
        <taxon>Aconoidasida</taxon>
        <taxon>Haemosporida</taxon>
        <taxon>Plasmodiidae</taxon>
        <taxon>Plasmodium</taxon>
        <taxon>Plasmodium (Plasmodium)</taxon>
    </lineage>
</organism>
<accession>A0A1C3KLK6</accession>
<proteinExistence type="predicted"/>
<protein>
    <submittedName>
        <fullName evidence="3">Uncharacterized protein</fullName>
    </submittedName>
</protein>
<dbReference type="InterPro" id="IPR036915">
    <property type="entry name" value="Cyclin-like_sf"/>
</dbReference>
<dbReference type="AlphaFoldDB" id="A0A1C3KLK6"/>
<sequence length="983" mass="113434">MKIVELSNCNNVNVIRTTEHEQVRRNEGREEDVSIVKNNLWGSTQNHSESAKKSHSISYSEEEKKGRMTNDTHNNDIKTNQHVICEEVKEYTDGNDENFFHFNNSKESATAKKQKFIYCTRSSTKVKAQQEEYYNQEDLNLNGVHNSKYSRHIANWTSKNKNVNVKPNDKGQPNHEMNYSCNIMKRKKESSKNEAQKISSINKKVLSFNKENISEQGQVEICSPILSSSPNSYTASEEIKKDSEKKTKGILSNSCMSADEKVTHESKSLKDAQRGLKNLLEKCSNGSAANLHGISNSENIAENSSFENTNIVSKNLCNHKEDNLLSLNSSKDDSVILDDKQENFISQSTGTLEGNATCAKWGKVGVISKGNNTGEINENGHTKQNNDCSYMNNGNYTNERSIINNNIHSSQSCQSNEISPNEKSNPNGDYPHSTTSDIDKLKYEIKKELYNKLSIALDVNMCFNTDEEYYMKFLRKKKYRNYVLNISKFIIILGKQLYLSIYTISLALHYMHKYNQKYLKRKKSSIAYLIGGACIFLAWKLREDFEDHKKSKKLHDIPKVIFKLLNYFYKKKRLKKKIKKIELDLMINHYQTNLEISNEDTFKTFMQNVRAREIEKYKENNKFNPTDDSQISDTEKKKKKKKKKRKISTHDDRKKRNESSLKKTDVQPIDEKKSKEKKEKEKKKNIKSLYYDLLVINSIISEGHISDINNISDVSDCFSSYLSECNSKDVSEYEFASAPERSSEGERQQEKIVEKCAMGNASEGNTEKGNTAEGNIAGGNTSERNTSEGNTSEGKINGQTNDEGKKKHLIKKFKKLCKQQKRNIYISSSKWVLNNSGQKLQLMQKIITYYEREVLKSFNYFIKPKILSFDLFPTFLGQFVLIMEDYIQGNQVNHLEKLSFLTILDFYKTPLCLIFTSKEIIVTCILKAYISLKIVYGQLNFKTLSFEDFESKVTKFIRTVSYDDPIRINRIKMALREMRQVHH</sequence>
<dbReference type="VEuPathDB" id="PlasmoDB:PmUG01_01029500"/>
<feature type="region of interest" description="Disordered" evidence="1">
    <location>
        <begin position="616"/>
        <end position="682"/>
    </location>
</feature>
<dbReference type="EMBL" id="LT594489">
    <property type="protein sequence ID" value="SBT74805.1"/>
    <property type="molecule type" value="Genomic_DNA"/>
</dbReference>
<feature type="compositionally biased region" description="Polar residues" evidence="1">
    <location>
        <begin position="622"/>
        <end position="632"/>
    </location>
</feature>
<dbReference type="Proteomes" id="UP000219799">
    <property type="component" value="Chromosome 1"/>
</dbReference>
<evidence type="ECO:0000313" key="4">
    <source>
        <dbReference type="Proteomes" id="UP000219799"/>
    </source>
</evidence>
<reference evidence="3 4" key="1">
    <citation type="submission" date="2016-06" db="EMBL/GenBank/DDBJ databases">
        <authorList>
            <consortium name="Pathogen Informatics"/>
        </authorList>
    </citation>
    <scope>NUCLEOTIDE SEQUENCE [LARGE SCALE GENOMIC DNA]</scope>
    <source>
        <strain evidence="3">PmlGA01</strain>
    </source>
</reference>
<evidence type="ECO:0000256" key="2">
    <source>
        <dbReference type="SAM" id="Phobius"/>
    </source>
</evidence>
<feature type="region of interest" description="Disordered" evidence="1">
    <location>
        <begin position="411"/>
        <end position="435"/>
    </location>
</feature>
<feature type="compositionally biased region" description="Basic residues" evidence="1">
    <location>
        <begin position="637"/>
        <end position="647"/>
    </location>
</feature>
<evidence type="ECO:0000313" key="3">
    <source>
        <dbReference type="EMBL" id="SBT74805.1"/>
    </source>
</evidence>
<gene>
    <name evidence="3" type="primary">PmlGA01_010020200</name>
    <name evidence="3" type="ORF">PMLGA01_010020200</name>
</gene>
<feature type="region of interest" description="Disordered" evidence="1">
    <location>
        <begin position="760"/>
        <end position="802"/>
    </location>
</feature>